<evidence type="ECO:0000313" key="10">
    <source>
        <dbReference type="Proteomes" id="UP000807469"/>
    </source>
</evidence>
<evidence type="ECO:0000259" key="8">
    <source>
        <dbReference type="PROSITE" id="PS52012"/>
    </source>
</evidence>
<dbReference type="AlphaFoldDB" id="A0A9P5YYR6"/>
<evidence type="ECO:0000256" key="6">
    <source>
        <dbReference type="SAM" id="Phobius"/>
    </source>
</evidence>
<keyword evidence="6" id="KW-0472">Membrane</keyword>
<evidence type="ECO:0000256" key="5">
    <source>
        <dbReference type="SAM" id="MobiDB-lite"/>
    </source>
</evidence>
<reference evidence="9" key="1">
    <citation type="submission" date="2020-11" db="EMBL/GenBank/DDBJ databases">
        <authorList>
            <consortium name="DOE Joint Genome Institute"/>
            <person name="Ahrendt S."/>
            <person name="Riley R."/>
            <person name="Andreopoulos W."/>
            <person name="Labutti K."/>
            <person name="Pangilinan J."/>
            <person name="Ruiz-Duenas F.J."/>
            <person name="Barrasa J.M."/>
            <person name="Sanchez-Garcia M."/>
            <person name="Camarero S."/>
            <person name="Miyauchi S."/>
            <person name="Serrano A."/>
            <person name="Linde D."/>
            <person name="Babiker R."/>
            <person name="Drula E."/>
            <person name="Ayuso-Fernandez I."/>
            <person name="Pacheco R."/>
            <person name="Padilla G."/>
            <person name="Ferreira P."/>
            <person name="Barriuso J."/>
            <person name="Kellner H."/>
            <person name="Castanera R."/>
            <person name="Alfaro M."/>
            <person name="Ramirez L."/>
            <person name="Pisabarro A.G."/>
            <person name="Kuo A."/>
            <person name="Tritt A."/>
            <person name="Lipzen A."/>
            <person name="He G."/>
            <person name="Yan M."/>
            <person name="Ng V."/>
            <person name="Cullen D."/>
            <person name="Martin F."/>
            <person name="Rosso M.-N."/>
            <person name="Henrissat B."/>
            <person name="Hibbett D."/>
            <person name="Martinez A.T."/>
            <person name="Grigoriev I.V."/>
        </authorList>
    </citation>
    <scope>NUCLEOTIDE SEQUENCE</scope>
    <source>
        <strain evidence="9">CIRM-BRFM 674</strain>
    </source>
</reference>
<feature type="chain" id="PRO_5040131954" description="CFEM domain-containing protein" evidence="7">
    <location>
        <begin position="23"/>
        <end position="237"/>
    </location>
</feature>
<evidence type="ECO:0000313" key="9">
    <source>
        <dbReference type="EMBL" id="KAF9477120.1"/>
    </source>
</evidence>
<feature type="signal peptide" evidence="7">
    <location>
        <begin position="1"/>
        <end position="22"/>
    </location>
</feature>
<sequence>MFPNTILSILANTIASLLVVAAQESTTSTTIITHGPTVTTSAQNPNATVFGHGVPLRPCMLDCYIPAATLNGCDFTDASCVCASVQFAADVSACVNTHCAISDLTDLADVQAFQCVINQSLVLPNGLASTTNIVPFKSLTLNLTNIVTGTDTDIGPTPTPPITVIPISTSTSPSTADTTTSLSDSGSSTITSLTTSTSTSGASVPTTTTSSRSSKSVVLNMAFVVVAVSFGGLVMVL</sequence>
<keyword evidence="6" id="KW-0812">Transmembrane</keyword>
<comment type="caution">
    <text evidence="9">The sequence shown here is derived from an EMBL/GenBank/DDBJ whole genome shotgun (WGS) entry which is preliminary data.</text>
</comment>
<evidence type="ECO:0000256" key="3">
    <source>
        <dbReference type="ARBA" id="ARBA00022729"/>
    </source>
</evidence>
<dbReference type="PROSITE" id="PS52012">
    <property type="entry name" value="CFEM"/>
    <property type="match status" value="1"/>
</dbReference>
<keyword evidence="10" id="KW-1185">Reference proteome</keyword>
<evidence type="ECO:0000256" key="7">
    <source>
        <dbReference type="SAM" id="SignalP"/>
    </source>
</evidence>
<keyword evidence="2" id="KW-0964">Secreted</keyword>
<evidence type="ECO:0000256" key="4">
    <source>
        <dbReference type="ARBA" id="ARBA00023157"/>
    </source>
</evidence>
<feature type="domain" description="CFEM" evidence="8">
    <location>
        <begin position="33"/>
        <end position="138"/>
    </location>
</feature>
<gene>
    <name evidence="9" type="ORF">BDN70DRAFT_995176</name>
</gene>
<feature type="region of interest" description="Disordered" evidence="5">
    <location>
        <begin position="167"/>
        <end position="211"/>
    </location>
</feature>
<accession>A0A9P5YYR6</accession>
<dbReference type="EMBL" id="MU155271">
    <property type="protein sequence ID" value="KAF9477120.1"/>
    <property type="molecule type" value="Genomic_DNA"/>
</dbReference>
<comment type="subcellular location">
    <subcellularLocation>
        <location evidence="1">Secreted</location>
    </subcellularLocation>
</comment>
<dbReference type="OrthoDB" id="4505683at2759"/>
<name>A0A9P5YYR6_9AGAR</name>
<evidence type="ECO:0000256" key="1">
    <source>
        <dbReference type="ARBA" id="ARBA00004613"/>
    </source>
</evidence>
<dbReference type="Pfam" id="PF05730">
    <property type="entry name" value="CFEM"/>
    <property type="match status" value="1"/>
</dbReference>
<keyword evidence="3 7" id="KW-0732">Signal</keyword>
<dbReference type="InterPro" id="IPR008427">
    <property type="entry name" value="Extracellular_membr_CFEM_dom"/>
</dbReference>
<proteinExistence type="predicted"/>
<organism evidence="9 10">
    <name type="scientific">Pholiota conissans</name>
    <dbReference type="NCBI Taxonomy" id="109636"/>
    <lineage>
        <taxon>Eukaryota</taxon>
        <taxon>Fungi</taxon>
        <taxon>Dikarya</taxon>
        <taxon>Basidiomycota</taxon>
        <taxon>Agaricomycotina</taxon>
        <taxon>Agaricomycetes</taxon>
        <taxon>Agaricomycetidae</taxon>
        <taxon>Agaricales</taxon>
        <taxon>Agaricineae</taxon>
        <taxon>Strophariaceae</taxon>
        <taxon>Pholiota</taxon>
    </lineage>
</organism>
<dbReference type="Proteomes" id="UP000807469">
    <property type="component" value="Unassembled WGS sequence"/>
</dbReference>
<keyword evidence="4" id="KW-1015">Disulfide bond</keyword>
<evidence type="ECO:0000256" key="2">
    <source>
        <dbReference type="ARBA" id="ARBA00022525"/>
    </source>
</evidence>
<feature type="transmembrane region" description="Helical" evidence="6">
    <location>
        <begin position="217"/>
        <end position="236"/>
    </location>
</feature>
<keyword evidence="6" id="KW-1133">Transmembrane helix</keyword>
<dbReference type="GO" id="GO:0005576">
    <property type="term" value="C:extracellular region"/>
    <property type="evidence" value="ECO:0007669"/>
    <property type="project" value="UniProtKB-SubCell"/>
</dbReference>
<protein>
    <recommendedName>
        <fullName evidence="8">CFEM domain-containing protein</fullName>
    </recommendedName>
</protein>